<evidence type="ECO:0000256" key="1">
    <source>
        <dbReference type="SAM" id="MobiDB-lite"/>
    </source>
</evidence>
<protein>
    <submittedName>
        <fullName evidence="2">Uncharacterized protein</fullName>
    </submittedName>
</protein>
<dbReference type="AlphaFoldDB" id="A0A8S9TWN5"/>
<sequence>MAAQTRFCPQASKPATGGQEVAARARPTETSAAAASARPRPTKAGAAAARQRPRSTEDQGEDTATSARPRPTETGSAAARVCRQRPEQQQLVPVPYRPKLEYQQLVSGNVWQESKQQQQLVRVRRNRSGSNS</sequence>
<evidence type="ECO:0000313" key="3">
    <source>
        <dbReference type="EMBL" id="KAF4144169.1"/>
    </source>
</evidence>
<evidence type="ECO:0000313" key="4">
    <source>
        <dbReference type="Proteomes" id="UP000704712"/>
    </source>
</evidence>
<dbReference type="EMBL" id="JAACNO010002481">
    <property type="protein sequence ID" value="KAF4132850.1"/>
    <property type="molecule type" value="Genomic_DNA"/>
</dbReference>
<evidence type="ECO:0000313" key="2">
    <source>
        <dbReference type="EMBL" id="KAF4132850.1"/>
    </source>
</evidence>
<feature type="region of interest" description="Disordered" evidence="1">
    <location>
        <begin position="113"/>
        <end position="132"/>
    </location>
</feature>
<gene>
    <name evidence="3" type="ORF">GN958_ATG06633</name>
    <name evidence="2" type="ORF">GN958_ATG17947</name>
</gene>
<reference evidence="2" key="1">
    <citation type="submission" date="2020-03" db="EMBL/GenBank/DDBJ databases">
        <title>Hybrid Assembly of Korean Phytophthora infestans isolates.</title>
        <authorList>
            <person name="Prokchorchik M."/>
            <person name="Lee Y."/>
            <person name="Seo J."/>
            <person name="Cho J.-H."/>
            <person name="Park Y.-E."/>
            <person name="Jang D.-C."/>
            <person name="Im J.-S."/>
            <person name="Choi J.-G."/>
            <person name="Park H.-J."/>
            <person name="Lee G.-B."/>
            <person name="Lee Y.-G."/>
            <person name="Hong S.-Y."/>
            <person name="Cho K."/>
            <person name="Sohn K.H."/>
        </authorList>
    </citation>
    <scope>NUCLEOTIDE SEQUENCE</scope>
    <source>
        <strain evidence="2">KR_2_A2</strain>
    </source>
</reference>
<accession>A0A8S9TWN5</accession>
<proteinExistence type="predicted"/>
<feature type="compositionally biased region" description="Basic residues" evidence="1">
    <location>
        <begin position="122"/>
        <end position="132"/>
    </location>
</feature>
<organism evidence="2 4">
    <name type="scientific">Phytophthora infestans</name>
    <name type="common">Potato late blight agent</name>
    <name type="synonym">Botrytis infestans</name>
    <dbReference type="NCBI Taxonomy" id="4787"/>
    <lineage>
        <taxon>Eukaryota</taxon>
        <taxon>Sar</taxon>
        <taxon>Stramenopiles</taxon>
        <taxon>Oomycota</taxon>
        <taxon>Peronosporomycetes</taxon>
        <taxon>Peronosporales</taxon>
        <taxon>Peronosporaceae</taxon>
        <taxon>Phytophthora</taxon>
    </lineage>
</organism>
<feature type="region of interest" description="Disordered" evidence="1">
    <location>
        <begin position="1"/>
        <end position="97"/>
    </location>
</feature>
<name>A0A8S9TWN5_PHYIN</name>
<comment type="caution">
    <text evidence="2">The sequence shown here is derived from an EMBL/GenBank/DDBJ whole genome shotgun (WGS) entry which is preliminary data.</text>
</comment>
<dbReference type="Proteomes" id="UP000704712">
    <property type="component" value="Unassembled WGS sequence"/>
</dbReference>
<feature type="compositionally biased region" description="Low complexity" evidence="1">
    <location>
        <begin position="22"/>
        <end position="44"/>
    </location>
</feature>
<dbReference type="EMBL" id="JAACNO010000884">
    <property type="protein sequence ID" value="KAF4144169.1"/>
    <property type="molecule type" value="Genomic_DNA"/>
</dbReference>